<sequence>MLKIRYRMLNMVVSMLEYAVFMLKFFMKMLNPLNASEQTGDAEEWC</sequence>
<evidence type="ECO:0000313" key="2">
    <source>
        <dbReference type="Proteomes" id="UP000480185"/>
    </source>
</evidence>
<gene>
    <name evidence="1" type="ORF">GH754_07505</name>
</gene>
<dbReference type="EMBL" id="WJNH01000004">
    <property type="protein sequence ID" value="MRG86169.1"/>
    <property type="molecule type" value="Genomic_DNA"/>
</dbReference>
<dbReference type="AlphaFoldDB" id="A0A6G1X5G8"/>
<reference evidence="1 2" key="1">
    <citation type="submission" date="2019-11" db="EMBL/GenBank/DDBJ databases">
        <authorList>
            <person name="Li J."/>
        </authorList>
    </citation>
    <scope>NUCLEOTIDE SEQUENCE [LARGE SCALE GENOMIC DNA]</scope>
    <source>
        <strain evidence="1 2">J4</strain>
    </source>
</reference>
<keyword evidence="2" id="KW-1185">Reference proteome</keyword>
<organism evidence="1 2">
    <name type="scientific">Salinibacillus xinjiangensis</name>
    <dbReference type="NCBI Taxonomy" id="1229268"/>
    <lineage>
        <taxon>Bacteria</taxon>
        <taxon>Bacillati</taxon>
        <taxon>Bacillota</taxon>
        <taxon>Bacilli</taxon>
        <taxon>Bacillales</taxon>
        <taxon>Bacillaceae</taxon>
        <taxon>Salinibacillus</taxon>
    </lineage>
</organism>
<name>A0A6G1X5G8_9BACI</name>
<evidence type="ECO:0000313" key="1">
    <source>
        <dbReference type="EMBL" id="MRG86169.1"/>
    </source>
</evidence>
<comment type="caution">
    <text evidence="1">The sequence shown here is derived from an EMBL/GenBank/DDBJ whole genome shotgun (WGS) entry which is preliminary data.</text>
</comment>
<dbReference type="Proteomes" id="UP000480185">
    <property type="component" value="Unassembled WGS sequence"/>
</dbReference>
<protein>
    <submittedName>
        <fullName evidence="1">Uncharacterized protein</fullName>
    </submittedName>
</protein>
<proteinExistence type="predicted"/>
<accession>A0A6G1X5G8</accession>